<dbReference type="RefSeq" id="WP_119758317.1">
    <property type="nucleotide sequence ID" value="NZ_CP032382.1"/>
</dbReference>
<name>A0A385SWV3_9BACT</name>
<accession>A0A385SWV3</accession>
<keyword evidence="1" id="KW-0732">Signal</keyword>
<sequence length="174" mass="19187">MKTFQIILSVAIALFTVPALAQLKLSAVAAKPMAMQSASALVNKSYEGEGVVAYEKSSSSVSKPISEMMRRYDKTITISYQIASVNALEWINVRNRAADIIDNHFWDALLAGLYPALSSLATDEFVPISAYAPLTLKLNFNYVSKTPPYYHHPEDFAQTNTGAPIHTKTMLIKK</sequence>
<reference evidence="3" key="1">
    <citation type="submission" date="2018-09" db="EMBL/GenBank/DDBJ databases">
        <title>Chryseolinea sp. KIS68-18 isolated from soil.</title>
        <authorList>
            <person name="Weon H.-Y."/>
            <person name="Kwon S.-W."/>
            <person name="Lee S.A."/>
        </authorList>
    </citation>
    <scope>NUCLEOTIDE SEQUENCE [LARGE SCALE GENOMIC DNA]</scope>
    <source>
        <strain evidence="3">KIS68-18</strain>
    </source>
</reference>
<evidence type="ECO:0000313" key="3">
    <source>
        <dbReference type="Proteomes" id="UP000266183"/>
    </source>
</evidence>
<dbReference type="EMBL" id="CP032382">
    <property type="protein sequence ID" value="AYB35066.1"/>
    <property type="molecule type" value="Genomic_DNA"/>
</dbReference>
<dbReference type="AlphaFoldDB" id="A0A385SWV3"/>
<keyword evidence="3" id="KW-1185">Reference proteome</keyword>
<feature type="signal peptide" evidence="1">
    <location>
        <begin position="1"/>
        <end position="21"/>
    </location>
</feature>
<proteinExistence type="predicted"/>
<dbReference type="Proteomes" id="UP000266183">
    <property type="component" value="Chromosome"/>
</dbReference>
<dbReference type="OrthoDB" id="9828232at2"/>
<evidence type="ECO:0000313" key="2">
    <source>
        <dbReference type="EMBL" id="AYB35066.1"/>
    </source>
</evidence>
<protein>
    <submittedName>
        <fullName evidence="2">Uncharacterized protein</fullName>
    </submittedName>
</protein>
<feature type="chain" id="PRO_5017249832" evidence="1">
    <location>
        <begin position="22"/>
        <end position="174"/>
    </location>
</feature>
<dbReference type="KEGG" id="chk:D4L85_32770"/>
<organism evidence="2 3">
    <name type="scientific">Chryseolinea soli</name>
    <dbReference type="NCBI Taxonomy" id="2321403"/>
    <lineage>
        <taxon>Bacteria</taxon>
        <taxon>Pseudomonadati</taxon>
        <taxon>Bacteroidota</taxon>
        <taxon>Cytophagia</taxon>
        <taxon>Cytophagales</taxon>
        <taxon>Fulvivirgaceae</taxon>
        <taxon>Chryseolinea</taxon>
    </lineage>
</organism>
<evidence type="ECO:0000256" key="1">
    <source>
        <dbReference type="SAM" id="SignalP"/>
    </source>
</evidence>
<gene>
    <name evidence="2" type="ORF">D4L85_32770</name>
</gene>